<proteinExistence type="predicted"/>
<name>A0ACD3AIB9_9AGAR</name>
<sequence>MSSHYTPMEQVDAEPPYAGVEPAWAKPRRTRRRFRFLAIFLVVGCALGTLMIHRSTSGSALKTHNRPHTPTAAPSVLPPDVIVRDCGEWGPKNSSWWNSAASLSFGFPLNTNDLFFLTEGAAINGVFNVFAVPESDEHELGNGYLEFSISSRYESFIDQTQICHATRPNGDGIAIKVGYPPSWFDNTQIGITLRIPVSEKVIKFNNFETDLPYIRQVLYTPSSITFGSLKLRGQGQDVDAGLVIADSVDLRTSDAMVGGVFHATGPISLFTTNGMVSGQFNSSTSVSLITSNAPISAKVHLANDESTGKDTELIMQTTNGPINGNVTLTSLADNGLGGWFDVSAVTSNGASNLNFPSISPRAKLDLISHTTSNSANVELASTYEGDWTIDTTSGSKAEFRTLNSQDPENRGRKRVGMGTGSKSDGHGRVWWDEDGQDNGKGTVEVKTTYGSVTLVM</sequence>
<dbReference type="EMBL" id="ML208445">
    <property type="protein sequence ID" value="TFK65180.1"/>
    <property type="molecule type" value="Genomic_DNA"/>
</dbReference>
<protein>
    <submittedName>
        <fullName evidence="1">Uncharacterized protein</fullName>
    </submittedName>
</protein>
<organism evidence="1 2">
    <name type="scientific">Pluteus cervinus</name>
    <dbReference type="NCBI Taxonomy" id="181527"/>
    <lineage>
        <taxon>Eukaryota</taxon>
        <taxon>Fungi</taxon>
        <taxon>Dikarya</taxon>
        <taxon>Basidiomycota</taxon>
        <taxon>Agaricomycotina</taxon>
        <taxon>Agaricomycetes</taxon>
        <taxon>Agaricomycetidae</taxon>
        <taxon>Agaricales</taxon>
        <taxon>Pluteineae</taxon>
        <taxon>Pluteaceae</taxon>
        <taxon>Pluteus</taxon>
    </lineage>
</organism>
<reference evidence="1 2" key="1">
    <citation type="journal article" date="2019" name="Nat. Ecol. Evol.">
        <title>Megaphylogeny resolves global patterns of mushroom evolution.</title>
        <authorList>
            <person name="Varga T."/>
            <person name="Krizsan K."/>
            <person name="Foldi C."/>
            <person name="Dima B."/>
            <person name="Sanchez-Garcia M."/>
            <person name="Sanchez-Ramirez S."/>
            <person name="Szollosi G.J."/>
            <person name="Szarkandi J.G."/>
            <person name="Papp V."/>
            <person name="Albert L."/>
            <person name="Andreopoulos W."/>
            <person name="Angelini C."/>
            <person name="Antonin V."/>
            <person name="Barry K.W."/>
            <person name="Bougher N.L."/>
            <person name="Buchanan P."/>
            <person name="Buyck B."/>
            <person name="Bense V."/>
            <person name="Catcheside P."/>
            <person name="Chovatia M."/>
            <person name="Cooper J."/>
            <person name="Damon W."/>
            <person name="Desjardin D."/>
            <person name="Finy P."/>
            <person name="Geml J."/>
            <person name="Haridas S."/>
            <person name="Hughes K."/>
            <person name="Justo A."/>
            <person name="Karasinski D."/>
            <person name="Kautmanova I."/>
            <person name="Kiss B."/>
            <person name="Kocsube S."/>
            <person name="Kotiranta H."/>
            <person name="LaButti K.M."/>
            <person name="Lechner B.E."/>
            <person name="Liimatainen K."/>
            <person name="Lipzen A."/>
            <person name="Lukacs Z."/>
            <person name="Mihaltcheva S."/>
            <person name="Morgado L.N."/>
            <person name="Niskanen T."/>
            <person name="Noordeloos M.E."/>
            <person name="Ohm R.A."/>
            <person name="Ortiz-Santana B."/>
            <person name="Ovrebo C."/>
            <person name="Racz N."/>
            <person name="Riley R."/>
            <person name="Savchenko A."/>
            <person name="Shiryaev A."/>
            <person name="Soop K."/>
            <person name="Spirin V."/>
            <person name="Szebenyi C."/>
            <person name="Tomsovsky M."/>
            <person name="Tulloss R.E."/>
            <person name="Uehling J."/>
            <person name="Grigoriev I.V."/>
            <person name="Vagvolgyi C."/>
            <person name="Papp T."/>
            <person name="Martin F.M."/>
            <person name="Miettinen O."/>
            <person name="Hibbett D.S."/>
            <person name="Nagy L.G."/>
        </authorList>
    </citation>
    <scope>NUCLEOTIDE SEQUENCE [LARGE SCALE GENOMIC DNA]</scope>
    <source>
        <strain evidence="1 2">NL-1719</strain>
    </source>
</reference>
<keyword evidence="2" id="KW-1185">Reference proteome</keyword>
<evidence type="ECO:0000313" key="2">
    <source>
        <dbReference type="Proteomes" id="UP000308600"/>
    </source>
</evidence>
<evidence type="ECO:0000313" key="1">
    <source>
        <dbReference type="EMBL" id="TFK65180.1"/>
    </source>
</evidence>
<dbReference type="Proteomes" id="UP000308600">
    <property type="component" value="Unassembled WGS sequence"/>
</dbReference>
<accession>A0ACD3AIB9</accession>
<gene>
    <name evidence="1" type="ORF">BDN72DRAFT_824806</name>
</gene>